<name>A0A239LS23_9RHOB</name>
<keyword evidence="2 5" id="KW-0238">DNA-binding</keyword>
<dbReference type="OrthoDB" id="9814495at2"/>
<dbReference type="EMBL" id="FZOY01000010">
    <property type="protein sequence ID" value="SNT32499.1"/>
    <property type="molecule type" value="Genomic_DNA"/>
</dbReference>
<dbReference type="GO" id="GO:0003677">
    <property type="term" value="F:DNA binding"/>
    <property type="evidence" value="ECO:0007669"/>
    <property type="project" value="UniProtKB-KW"/>
</dbReference>
<dbReference type="PANTHER" id="PTHR44688:SF16">
    <property type="entry name" value="DNA-BINDING TRANSCRIPTIONAL ACTIVATOR DEVR_DOSR"/>
    <property type="match status" value="1"/>
</dbReference>
<evidence type="ECO:0000313" key="6">
    <source>
        <dbReference type="Proteomes" id="UP000198426"/>
    </source>
</evidence>
<dbReference type="InterPro" id="IPR016032">
    <property type="entry name" value="Sig_transdc_resp-reg_C-effctor"/>
</dbReference>
<sequence>MVNITTCAKPSTIVAGIAEQNPVLAKGVLVLLAESGMIQGRVVELKDGQPASDRDVAPCNVVIFDPCQIDEDVGAFMARVRKLRKDAAFVAYSTQTSRDQFLAPDSADNLCHVSKSDEPENLVLATLSAHRGAMYFSRSVSSGEGLAPDVLVSRIVPRSDDRLSPRENAVLLSFARGKALKQISEDLGLSERTVITYKSRAAKKLNLSSRSDIVQYALANRLI</sequence>
<dbReference type="SUPFAM" id="SSF46894">
    <property type="entry name" value="C-terminal effector domain of the bipartite response regulators"/>
    <property type="match status" value="1"/>
</dbReference>
<dbReference type="Pfam" id="PF00196">
    <property type="entry name" value="GerE"/>
    <property type="match status" value="1"/>
</dbReference>
<dbReference type="PANTHER" id="PTHR44688">
    <property type="entry name" value="DNA-BINDING TRANSCRIPTIONAL ACTIVATOR DEVR_DOSR"/>
    <property type="match status" value="1"/>
</dbReference>
<feature type="domain" description="HTH luxR-type" evidence="4">
    <location>
        <begin position="156"/>
        <end position="221"/>
    </location>
</feature>
<dbReference type="Gene3D" id="3.40.50.2300">
    <property type="match status" value="1"/>
</dbReference>
<dbReference type="InterPro" id="IPR000792">
    <property type="entry name" value="Tscrpt_reg_LuxR_C"/>
</dbReference>
<keyword evidence="1" id="KW-0805">Transcription regulation</keyword>
<keyword evidence="3" id="KW-0804">Transcription</keyword>
<organism evidence="5 6">
    <name type="scientific">Tropicimonas sediminicola</name>
    <dbReference type="NCBI Taxonomy" id="1031541"/>
    <lineage>
        <taxon>Bacteria</taxon>
        <taxon>Pseudomonadati</taxon>
        <taxon>Pseudomonadota</taxon>
        <taxon>Alphaproteobacteria</taxon>
        <taxon>Rhodobacterales</taxon>
        <taxon>Roseobacteraceae</taxon>
        <taxon>Tropicimonas</taxon>
    </lineage>
</organism>
<dbReference type="AlphaFoldDB" id="A0A239LS23"/>
<dbReference type="GO" id="GO:0006355">
    <property type="term" value="P:regulation of DNA-templated transcription"/>
    <property type="evidence" value="ECO:0007669"/>
    <property type="project" value="InterPro"/>
</dbReference>
<gene>
    <name evidence="5" type="ORF">SAMN05421757_110170</name>
</gene>
<accession>A0A239LS23</accession>
<reference evidence="5 6" key="1">
    <citation type="submission" date="2017-06" db="EMBL/GenBank/DDBJ databases">
        <authorList>
            <person name="Kim H.J."/>
            <person name="Triplett B.A."/>
        </authorList>
    </citation>
    <scope>NUCLEOTIDE SEQUENCE [LARGE SCALE GENOMIC DNA]</scope>
    <source>
        <strain evidence="5 6">DSM 29339</strain>
    </source>
</reference>
<keyword evidence="6" id="KW-1185">Reference proteome</keyword>
<evidence type="ECO:0000313" key="5">
    <source>
        <dbReference type="EMBL" id="SNT32499.1"/>
    </source>
</evidence>
<dbReference type="Proteomes" id="UP000198426">
    <property type="component" value="Unassembled WGS sequence"/>
</dbReference>
<proteinExistence type="predicted"/>
<evidence type="ECO:0000256" key="2">
    <source>
        <dbReference type="ARBA" id="ARBA00023125"/>
    </source>
</evidence>
<dbReference type="PROSITE" id="PS50043">
    <property type="entry name" value="HTH_LUXR_2"/>
    <property type="match status" value="1"/>
</dbReference>
<protein>
    <submittedName>
        <fullName evidence="5">DNA-binding response regulator, NarL/FixJ family, contains REC and HTH domains</fullName>
    </submittedName>
</protein>
<dbReference type="SMART" id="SM00421">
    <property type="entry name" value="HTH_LUXR"/>
    <property type="match status" value="1"/>
</dbReference>
<evidence type="ECO:0000256" key="1">
    <source>
        <dbReference type="ARBA" id="ARBA00023015"/>
    </source>
</evidence>
<evidence type="ECO:0000256" key="3">
    <source>
        <dbReference type="ARBA" id="ARBA00023163"/>
    </source>
</evidence>
<evidence type="ECO:0000259" key="4">
    <source>
        <dbReference type="PROSITE" id="PS50043"/>
    </source>
</evidence>
<dbReference type="RefSeq" id="WP_089235098.1">
    <property type="nucleotide sequence ID" value="NZ_FZOY01000010.1"/>
</dbReference>
<dbReference type="PRINTS" id="PR00038">
    <property type="entry name" value="HTHLUXR"/>
</dbReference>
<dbReference type="CDD" id="cd06170">
    <property type="entry name" value="LuxR_C_like"/>
    <property type="match status" value="1"/>
</dbReference>